<evidence type="ECO:0000313" key="2">
    <source>
        <dbReference type="Proteomes" id="UP001163823"/>
    </source>
</evidence>
<dbReference type="Proteomes" id="UP001163823">
    <property type="component" value="Chromosome 8"/>
</dbReference>
<dbReference type="AlphaFoldDB" id="A0AAD7LKF6"/>
<comment type="caution">
    <text evidence="1">The sequence shown here is derived from an EMBL/GenBank/DDBJ whole genome shotgun (WGS) entry which is preliminary data.</text>
</comment>
<dbReference type="KEGG" id="qsa:O6P43_020073"/>
<evidence type="ECO:0000313" key="1">
    <source>
        <dbReference type="EMBL" id="KAJ7959507.1"/>
    </source>
</evidence>
<gene>
    <name evidence="1" type="ORF">O6P43_020073</name>
</gene>
<protein>
    <submittedName>
        <fullName evidence="1">Phosphate transporter</fullName>
    </submittedName>
</protein>
<name>A0AAD7LKF6_QUISA</name>
<organism evidence="1 2">
    <name type="scientific">Quillaja saponaria</name>
    <name type="common">Soap bark tree</name>
    <dbReference type="NCBI Taxonomy" id="32244"/>
    <lineage>
        <taxon>Eukaryota</taxon>
        <taxon>Viridiplantae</taxon>
        <taxon>Streptophyta</taxon>
        <taxon>Embryophyta</taxon>
        <taxon>Tracheophyta</taxon>
        <taxon>Spermatophyta</taxon>
        <taxon>Magnoliopsida</taxon>
        <taxon>eudicotyledons</taxon>
        <taxon>Gunneridae</taxon>
        <taxon>Pentapetalae</taxon>
        <taxon>rosids</taxon>
        <taxon>fabids</taxon>
        <taxon>Fabales</taxon>
        <taxon>Quillajaceae</taxon>
        <taxon>Quillaja</taxon>
    </lineage>
</organism>
<sequence length="162" mass="17445">MASTSQAVFLALENAKTQLYQYKAIVIAGMGFFSDAYGLFCLTAVTKLTGLLYYYDPSCPHLGKLPGNMNNAITGLLYVETWQGNSSLAGLGTNCKKKVYGVTLITMSYTNNTDKTQQAIVALSEVNMTGFLVTFLVPETKGLLLEAISGEDKGPDDKVSES</sequence>
<keyword evidence="2" id="KW-1185">Reference proteome</keyword>
<reference evidence="1" key="1">
    <citation type="journal article" date="2023" name="Science">
        <title>Elucidation of the pathway for biosynthesis of saponin adjuvants from the soapbark tree.</title>
        <authorList>
            <person name="Reed J."/>
            <person name="Orme A."/>
            <person name="El-Demerdash A."/>
            <person name="Owen C."/>
            <person name="Martin L.B.B."/>
            <person name="Misra R.C."/>
            <person name="Kikuchi S."/>
            <person name="Rejzek M."/>
            <person name="Martin A.C."/>
            <person name="Harkess A."/>
            <person name="Leebens-Mack J."/>
            <person name="Louveau T."/>
            <person name="Stephenson M.J."/>
            <person name="Osbourn A."/>
        </authorList>
    </citation>
    <scope>NUCLEOTIDE SEQUENCE</scope>
    <source>
        <strain evidence="1">S10</strain>
    </source>
</reference>
<dbReference type="Gene3D" id="1.20.1250.20">
    <property type="entry name" value="MFS general substrate transporter like domains"/>
    <property type="match status" value="1"/>
</dbReference>
<accession>A0AAD7LKF6</accession>
<proteinExistence type="predicted"/>
<dbReference type="EMBL" id="JARAOO010000008">
    <property type="protein sequence ID" value="KAJ7959507.1"/>
    <property type="molecule type" value="Genomic_DNA"/>
</dbReference>
<dbReference type="InterPro" id="IPR036259">
    <property type="entry name" value="MFS_trans_sf"/>
</dbReference>